<dbReference type="EMBL" id="FNKL01000002">
    <property type="protein sequence ID" value="SDQ49901.1"/>
    <property type="molecule type" value="Genomic_DNA"/>
</dbReference>
<reference evidence="2" key="1">
    <citation type="submission" date="2016-10" db="EMBL/GenBank/DDBJ databases">
        <authorList>
            <person name="Varghese N."/>
            <person name="Submissions S."/>
        </authorList>
    </citation>
    <scope>NUCLEOTIDE SEQUENCE [LARGE SCALE GENOMIC DNA]</scope>
    <source>
        <strain evidence="2">DSM 17072</strain>
    </source>
</reference>
<dbReference type="AlphaFoldDB" id="A0A1H1BDJ1"/>
<evidence type="ECO:0000313" key="1">
    <source>
        <dbReference type="EMBL" id="SDQ49901.1"/>
    </source>
</evidence>
<name>A0A1H1BDJ1_9FLAO</name>
<gene>
    <name evidence="1" type="ORF">SAMN05421664_1822</name>
</gene>
<accession>A0A1H1BDJ1</accession>
<evidence type="ECO:0000313" key="2">
    <source>
        <dbReference type="Proteomes" id="UP000199627"/>
    </source>
</evidence>
<sequence length="54" mass="6157">MVNSQFALLVNLEINLRSKIHYSLFTIHLQNYTKALNPVIDLPTISELISFVPS</sequence>
<dbReference type="Proteomes" id="UP000199627">
    <property type="component" value="Unassembled WGS sequence"/>
</dbReference>
<keyword evidence="2" id="KW-1185">Reference proteome</keyword>
<proteinExistence type="predicted"/>
<organism evidence="1 2">
    <name type="scientific">Chryseobacterium soldanellicola</name>
    <dbReference type="NCBI Taxonomy" id="311333"/>
    <lineage>
        <taxon>Bacteria</taxon>
        <taxon>Pseudomonadati</taxon>
        <taxon>Bacteroidota</taxon>
        <taxon>Flavobacteriia</taxon>
        <taxon>Flavobacteriales</taxon>
        <taxon>Weeksellaceae</taxon>
        <taxon>Chryseobacterium group</taxon>
        <taxon>Chryseobacterium</taxon>
    </lineage>
</organism>
<protein>
    <submittedName>
        <fullName evidence="1">Uncharacterized protein</fullName>
    </submittedName>
</protein>